<dbReference type="Pfam" id="PF12796">
    <property type="entry name" value="Ank_2"/>
    <property type="match status" value="3"/>
</dbReference>
<evidence type="ECO:0000256" key="1">
    <source>
        <dbReference type="ARBA" id="ARBA00022737"/>
    </source>
</evidence>
<dbReference type="SUPFAM" id="SSF48403">
    <property type="entry name" value="Ankyrin repeat"/>
    <property type="match status" value="1"/>
</dbReference>
<keyword evidence="2 3" id="KW-0040">ANK repeat</keyword>
<dbReference type="InterPro" id="IPR036770">
    <property type="entry name" value="Ankyrin_rpt-contain_sf"/>
</dbReference>
<dbReference type="EMBL" id="QUSY01001840">
    <property type="protein sequence ID" value="RHY23399.1"/>
    <property type="molecule type" value="Genomic_DNA"/>
</dbReference>
<dbReference type="InterPro" id="IPR002110">
    <property type="entry name" value="Ankyrin_rpt"/>
</dbReference>
<proteinExistence type="predicted"/>
<evidence type="ECO:0000313" key="4">
    <source>
        <dbReference type="EMBL" id="RHY23399.1"/>
    </source>
</evidence>
<dbReference type="VEuPathDB" id="FungiDB:H310_09403"/>
<dbReference type="Proteomes" id="UP000285060">
    <property type="component" value="Unassembled WGS sequence"/>
</dbReference>
<evidence type="ECO:0000313" key="5">
    <source>
        <dbReference type="Proteomes" id="UP000285060"/>
    </source>
</evidence>
<dbReference type="PANTHER" id="PTHR24198">
    <property type="entry name" value="ANKYRIN REPEAT AND PROTEIN KINASE DOMAIN-CONTAINING PROTEIN"/>
    <property type="match status" value="1"/>
</dbReference>
<dbReference type="AlphaFoldDB" id="A0A418AIX9"/>
<evidence type="ECO:0000256" key="3">
    <source>
        <dbReference type="PROSITE-ProRule" id="PRU00023"/>
    </source>
</evidence>
<protein>
    <submittedName>
        <fullName evidence="4">Uncharacterized protein</fullName>
    </submittedName>
</protein>
<dbReference type="PROSITE" id="PS50297">
    <property type="entry name" value="ANK_REP_REGION"/>
    <property type="match status" value="5"/>
</dbReference>
<feature type="repeat" description="ANK" evidence="3">
    <location>
        <begin position="122"/>
        <end position="154"/>
    </location>
</feature>
<dbReference type="Gene3D" id="1.25.40.20">
    <property type="entry name" value="Ankyrin repeat-containing domain"/>
    <property type="match status" value="3"/>
</dbReference>
<dbReference type="PRINTS" id="PR01415">
    <property type="entry name" value="ANKYRIN"/>
</dbReference>
<reference evidence="4 5" key="1">
    <citation type="submission" date="2018-08" db="EMBL/GenBank/DDBJ databases">
        <title>Aphanomyces genome sequencing and annotation.</title>
        <authorList>
            <person name="Minardi D."/>
            <person name="Oidtmann B."/>
            <person name="Van Der Giezen M."/>
            <person name="Studholme D.J."/>
        </authorList>
    </citation>
    <scope>NUCLEOTIDE SEQUENCE [LARGE SCALE GENOMIC DNA]</scope>
    <source>
        <strain evidence="4 5">NJM0002</strain>
    </source>
</reference>
<keyword evidence="1" id="KW-0677">Repeat</keyword>
<dbReference type="PROSITE" id="PS50088">
    <property type="entry name" value="ANK_REPEAT"/>
    <property type="match status" value="5"/>
</dbReference>
<feature type="repeat" description="ANK" evidence="3">
    <location>
        <begin position="292"/>
        <end position="324"/>
    </location>
</feature>
<dbReference type="SMART" id="SM00248">
    <property type="entry name" value="ANK"/>
    <property type="match status" value="9"/>
</dbReference>
<feature type="repeat" description="ANK" evidence="3">
    <location>
        <begin position="89"/>
        <end position="121"/>
    </location>
</feature>
<evidence type="ECO:0000256" key="2">
    <source>
        <dbReference type="ARBA" id="ARBA00023043"/>
    </source>
</evidence>
<name>A0A418AIX9_9STRA</name>
<feature type="repeat" description="ANK" evidence="3">
    <location>
        <begin position="189"/>
        <end position="221"/>
    </location>
</feature>
<dbReference type="PANTHER" id="PTHR24198:SF165">
    <property type="entry name" value="ANKYRIN REPEAT-CONTAINING PROTEIN-RELATED"/>
    <property type="match status" value="1"/>
</dbReference>
<gene>
    <name evidence="4" type="ORF">DYB32_009902</name>
</gene>
<feature type="repeat" description="ANK" evidence="3">
    <location>
        <begin position="324"/>
        <end position="356"/>
    </location>
</feature>
<dbReference type="Pfam" id="PF00023">
    <property type="entry name" value="Ank"/>
    <property type="match status" value="1"/>
</dbReference>
<sequence length="393" mass="42153">MLEKVWSKKERARVQKRLEAVCKNGPVEDLTAFLATLSDEKVEVLLQAPSVGNDQLSCLHLAAATNQPLILDYLITNYAYLFPDVRKDYARTPLHEAALHGHADVVQILLRHGALVGAHTTRGRTPLMYAARGGHVDVIKLLLNAGANVNDQSETGLTALYEAAKHGRADAVDFLLTCPHVDVNLGSHTKHTPLHIAIGEGNLTVAERLIAGGANLAAQDAMGVTVWHEAAGLQSLAGMELLVRHNIPLRDDHVDVVLARHPFHYAAVEGHAAFCAALLAANMVDVNLQDVDGCTGLYYASANGHAHVVQVLLAAHADVNLASIRRTPLHCAVMWQRESCVQLLLAHGASTDAADKDGKTAKDLAQGYPAMAALFDQVIKTSCSVLNITDVTV</sequence>
<accession>A0A418AIX9</accession>
<organism evidence="4 5">
    <name type="scientific">Aphanomyces invadans</name>
    <dbReference type="NCBI Taxonomy" id="157072"/>
    <lineage>
        <taxon>Eukaryota</taxon>
        <taxon>Sar</taxon>
        <taxon>Stramenopiles</taxon>
        <taxon>Oomycota</taxon>
        <taxon>Saprolegniomycetes</taxon>
        <taxon>Saprolegniales</taxon>
        <taxon>Verrucalvaceae</taxon>
        <taxon>Aphanomyces</taxon>
    </lineage>
</organism>
<keyword evidence="5" id="KW-1185">Reference proteome</keyword>
<comment type="caution">
    <text evidence="4">The sequence shown here is derived from an EMBL/GenBank/DDBJ whole genome shotgun (WGS) entry which is preliminary data.</text>
</comment>